<name>B8A251_MAIZE</name>
<accession>B8A251</accession>
<feature type="compositionally biased region" description="Basic and acidic residues" evidence="1">
    <location>
        <begin position="42"/>
        <end position="51"/>
    </location>
</feature>
<evidence type="ECO:0000256" key="1">
    <source>
        <dbReference type="SAM" id="MobiDB-lite"/>
    </source>
</evidence>
<feature type="region of interest" description="Disordered" evidence="1">
    <location>
        <begin position="14"/>
        <end position="52"/>
    </location>
</feature>
<evidence type="ECO:0000313" key="2">
    <source>
        <dbReference type="EMBL" id="ACL54250.1"/>
    </source>
</evidence>
<dbReference type="AlphaFoldDB" id="B8A251"/>
<organism evidence="2">
    <name type="scientific">Zea mays</name>
    <name type="common">Maize</name>
    <dbReference type="NCBI Taxonomy" id="4577"/>
    <lineage>
        <taxon>Eukaryota</taxon>
        <taxon>Viridiplantae</taxon>
        <taxon>Streptophyta</taxon>
        <taxon>Embryophyta</taxon>
        <taxon>Tracheophyta</taxon>
        <taxon>Spermatophyta</taxon>
        <taxon>Magnoliopsida</taxon>
        <taxon>Liliopsida</taxon>
        <taxon>Poales</taxon>
        <taxon>Poaceae</taxon>
        <taxon>PACMAD clade</taxon>
        <taxon>Panicoideae</taxon>
        <taxon>Andropogonodae</taxon>
        <taxon>Andropogoneae</taxon>
        <taxon>Tripsacinae</taxon>
        <taxon>Zea</taxon>
    </lineage>
</organism>
<dbReference type="EMBL" id="BT055643">
    <property type="protein sequence ID" value="ACL54250.1"/>
    <property type="molecule type" value="mRNA"/>
</dbReference>
<proteinExistence type="evidence at transcript level"/>
<reference evidence="2" key="1">
    <citation type="journal article" date="2009" name="PLoS Genet.">
        <title>Sequencing, mapping, and analysis of 27,455 maize full-length cDNAs.</title>
        <authorList>
            <person name="Soderlund C."/>
            <person name="Descour A."/>
            <person name="Kudrna D."/>
            <person name="Bomhoff M."/>
            <person name="Boyd L."/>
            <person name="Currie J."/>
            <person name="Angelova A."/>
            <person name="Collura K."/>
            <person name="Wissotski M."/>
            <person name="Ashley E."/>
            <person name="Morrow D."/>
            <person name="Fernandes J."/>
            <person name="Walbot V."/>
            <person name="Yu Y."/>
        </authorList>
    </citation>
    <scope>NUCLEOTIDE SEQUENCE</scope>
    <source>
        <strain evidence="2">B73</strain>
    </source>
</reference>
<feature type="compositionally biased region" description="Basic residues" evidence="1">
    <location>
        <begin position="97"/>
        <end position="106"/>
    </location>
</feature>
<sequence>MAVDLMGCYAPRRANDQLASCRPRSCPPGGRQRGAAAAEPDAGLHEAEPGRVGRHVRHLHVLLLVGHGRRGQRLQGPEPHVLREAAAVRPQAEALRRRPLRGHHQRQPLPLLQEKV</sequence>
<feature type="region of interest" description="Disordered" evidence="1">
    <location>
        <begin position="89"/>
        <end position="116"/>
    </location>
</feature>
<protein>
    <submittedName>
        <fullName evidence="2">Uncharacterized protein</fullName>
    </submittedName>
</protein>